<evidence type="ECO:0000313" key="7">
    <source>
        <dbReference type="Proteomes" id="UP000192578"/>
    </source>
</evidence>
<feature type="domain" description="RRM" evidence="5">
    <location>
        <begin position="195"/>
        <end position="283"/>
    </location>
</feature>
<accession>A0A1W0WQZ2</accession>
<evidence type="ECO:0000256" key="4">
    <source>
        <dbReference type="SAM" id="MobiDB-lite"/>
    </source>
</evidence>
<dbReference type="Proteomes" id="UP000192578">
    <property type="component" value="Unassembled WGS sequence"/>
</dbReference>
<feature type="domain" description="RRM" evidence="5">
    <location>
        <begin position="283"/>
        <end position="356"/>
    </location>
</feature>
<dbReference type="PANTHER" id="PTHR48033:SF10">
    <property type="entry name" value="RNA-BINDING PROTEIN SQUID"/>
    <property type="match status" value="1"/>
</dbReference>
<dbReference type="AlphaFoldDB" id="A0A1W0WQZ2"/>
<keyword evidence="7" id="KW-1185">Reference proteome</keyword>
<gene>
    <name evidence="6" type="ORF">BV898_08252</name>
</gene>
<evidence type="ECO:0000259" key="5">
    <source>
        <dbReference type="PROSITE" id="PS50102"/>
    </source>
</evidence>
<feature type="region of interest" description="Disordered" evidence="4">
    <location>
        <begin position="62"/>
        <end position="93"/>
    </location>
</feature>
<name>A0A1W0WQZ2_HYPEX</name>
<reference evidence="7" key="1">
    <citation type="submission" date="2017-01" db="EMBL/GenBank/DDBJ databases">
        <title>Comparative genomics of anhydrobiosis in the tardigrade Hypsibius dujardini.</title>
        <authorList>
            <person name="Yoshida Y."/>
            <person name="Koutsovoulos G."/>
            <person name="Laetsch D."/>
            <person name="Stevens L."/>
            <person name="Kumar S."/>
            <person name="Horikawa D."/>
            <person name="Ishino K."/>
            <person name="Komine S."/>
            <person name="Tomita M."/>
            <person name="Blaxter M."/>
            <person name="Arakawa K."/>
        </authorList>
    </citation>
    <scope>NUCLEOTIDE SEQUENCE [LARGE SCALE GENOMIC DNA]</scope>
    <source>
        <strain evidence="7">Z151</strain>
    </source>
</reference>
<keyword evidence="2" id="KW-0539">Nucleus</keyword>
<protein>
    <recommendedName>
        <fullName evidence="5">RRM domain-containing protein</fullName>
    </recommendedName>
</protein>
<dbReference type="Pfam" id="PF00076">
    <property type="entry name" value="RRM_1"/>
    <property type="match status" value="1"/>
</dbReference>
<dbReference type="InterPro" id="IPR035979">
    <property type="entry name" value="RBD_domain_sf"/>
</dbReference>
<keyword evidence="3" id="KW-0694">RNA-binding</keyword>
<dbReference type="GO" id="GO:0003723">
    <property type="term" value="F:RNA binding"/>
    <property type="evidence" value="ECO:0007669"/>
    <property type="project" value="UniProtKB-UniRule"/>
</dbReference>
<dbReference type="PANTHER" id="PTHR48033">
    <property type="entry name" value="RNA-BINDING (RRM/RBD/RNP MOTIFS) FAMILY PROTEIN"/>
    <property type="match status" value="1"/>
</dbReference>
<evidence type="ECO:0000256" key="1">
    <source>
        <dbReference type="ARBA" id="ARBA00004123"/>
    </source>
</evidence>
<dbReference type="GO" id="GO:0005654">
    <property type="term" value="C:nucleoplasm"/>
    <property type="evidence" value="ECO:0007669"/>
    <property type="project" value="TreeGrafter"/>
</dbReference>
<dbReference type="EMBL" id="MTYJ01000058">
    <property type="protein sequence ID" value="OQV17628.1"/>
    <property type="molecule type" value="Genomic_DNA"/>
</dbReference>
<dbReference type="InterPro" id="IPR012677">
    <property type="entry name" value="Nucleotide-bd_a/b_plait_sf"/>
</dbReference>
<sequence>MCSDIQTIQNLFSKWLQETQKVCMTAVFFKKEDVVSSLKQILLRNHESITTMLQLLSPHIASIPPPETVPEKRVEQPQKSGSRMAASLPGMNKPTPPVAIPGLSLMSPSAAAKIGSPMGVSSSPLTSNRVDNKEKHIFMEPYKTELPNDWRSEGLRKVTVENESNGKTRPISNGHSPLADENEAEDDRPGTAISNKVFLLNLFRDSTTRSIAKYFGKFGSVVDVKIFRFSTGESRGQGWIEFTNAAEAECVIRRSPHRVDGRDVEAQIFLQRDPRAKVSTASYQIFLGGVPSHLSLDEVKASLKGQVKFRDIRLISERGYAYLDMGSEADARDLLQQRYIKIGEKVVECKENNRPV</sequence>
<proteinExistence type="predicted"/>
<organism evidence="6 7">
    <name type="scientific">Hypsibius exemplaris</name>
    <name type="common">Freshwater tardigrade</name>
    <dbReference type="NCBI Taxonomy" id="2072580"/>
    <lineage>
        <taxon>Eukaryota</taxon>
        <taxon>Metazoa</taxon>
        <taxon>Ecdysozoa</taxon>
        <taxon>Tardigrada</taxon>
        <taxon>Eutardigrada</taxon>
        <taxon>Parachela</taxon>
        <taxon>Hypsibioidea</taxon>
        <taxon>Hypsibiidae</taxon>
        <taxon>Hypsibius</taxon>
    </lineage>
</organism>
<feature type="region of interest" description="Disordered" evidence="4">
    <location>
        <begin position="160"/>
        <end position="189"/>
    </location>
</feature>
<evidence type="ECO:0000313" key="6">
    <source>
        <dbReference type="EMBL" id="OQV17628.1"/>
    </source>
</evidence>
<dbReference type="GO" id="GO:0000785">
    <property type="term" value="C:chromatin"/>
    <property type="evidence" value="ECO:0007669"/>
    <property type="project" value="TreeGrafter"/>
</dbReference>
<dbReference type="InterPro" id="IPR000504">
    <property type="entry name" value="RRM_dom"/>
</dbReference>
<evidence type="ECO:0000256" key="2">
    <source>
        <dbReference type="ARBA" id="ARBA00023242"/>
    </source>
</evidence>
<evidence type="ECO:0000256" key="3">
    <source>
        <dbReference type="PROSITE-ProRule" id="PRU00176"/>
    </source>
</evidence>
<dbReference type="SMART" id="SM00360">
    <property type="entry name" value="RRM"/>
    <property type="match status" value="2"/>
</dbReference>
<dbReference type="SUPFAM" id="SSF54928">
    <property type="entry name" value="RNA-binding domain, RBD"/>
    <property type="match status" value="2"/>
</dbReference>
<comment type="subcellular location">
    <subcellularLocation>
        <location evidence="1">Nucleus</location>
    </subcellularLocation>
</comment>
<dbReference type="OrthoDB" id="1875751at2759"/>
<comment type="caution">
    <text evidence="6">The sequence shown here is derived from an EMBL/GenBank/DDBJ whole genome shotgun (WGS) entry which is preliminary data.</text>
</comment>
<dbReference type="GO" id="GO:0010468">
    <property type="term" value="P:regulation of gene expression"/>
    <property type="evidence" value="ECO:0007669"/>
    <property type="project" value="TreeGrafter"/>
</dbReference>
<dbReference type="Gene3D" id="3.30.70.330">
    <property type="match status" value="1"/>
</dbReference>
<dbReference type="PROSITE" id="PS50102">
    <property type="entry name" value="RRM"/>
    <property type="match status" value="2"/>
</dbReference>